<dbReference type="GO" id="GO:0045892">
    <property type="term" value="P:negative regulation of DNA-templated transcription"/>
    <property type="evidence" value="ECO:0007669"/>
    <property type="project" value="InterPro"/>
</dbReference>
<evidence type="ECO:0000256" key="4">
    <source>
        <dbReference type="ARBA" id="ARBA00022795"/>
    </source>
</evidence>
<organism evidence="11 12">
    <name type="scientific">Craterilacuibacter sinensis</name>
    <dbReference type="NCBI Taxonomy" id="2686017"/>
    <lineage>
        <taxon>Bacteria</taxon>
        <taxon>Pseudomonadati</taxon>
        <taxon>Pseudomonadota</taxon>
        <taxon>Betaproteobacteria</taxon>
        <taxon>Neisseriales</taxon>
        <taxon>Neisseriaceae</taxon>
        <taxon>Craterilacuibacter</taxon>
    </lineage>
</organism>
<evidence type="ECO:0000313" key="12">
    <source>
        <dbReference type="Proteomes" id="UP000467214"/>
    </source>
</evidence>
<keyword evidence="11" id="KW-0969">Cilium</keyword>
<evidence type="ECO:0000256" key="6">
    <source>
        <dbReference type="ARBA" id="ARBA00023163"/>
    </source>
</evidence>
<comment type="caution">
    <text evidence="11">The sequence shown here is derived from an EMBL/GenBank/DDBJ whole genome shotgun (WGS) entry which is preliminary data.</text>
</comment>
<evidence type="ECO:0000256" key="7">
    <source>
        <dbReference type="ARBA" id="ARBA00024739"/>
    </source>
</evidence>
<keyword evidence="11" id="KW-0282">Flagellum</keyword>
<dbReference type="RefSeq" id="WP_160794539.1">
    <property type="nucleotide sequence ID" value="NZ_WSSB01000001.1"/>
</dbReference>
<dbReference type="Proteomes" id="UP000467214">
    <property type="component" value="Unassembled WGS sequence"/>
</dbReference>
<keyword evidence="3" id="KW-0678">Repressor</keyword>
<keyword evidence="4" id="KW-1005">Bacterial flagellum biogenesis</keyword>
<keyword evidence="11" id="KW-0966">Cell projection</keyword>
<dbReference type="AlphaFoldDB" id="A0A845BTE0"/>
<evidence type="ECO:0000256" key="3">
    <source>
        <dbReference type="ARBA" id="ARBA00022491"/>
    </source>
</evidence>
<evidence type="ECO:0000256" key="5">
    <source>
        <dbReference type="ARBA" id="ARBA00023015"/>
    </source>
</evidence>
<comment type="function">
    <text evidence="7">Responsible for the coupling of flagellin expression to flagellar assembly by preventing expression of the flagellin genes when a component of the middle class of proteins is defective. It negatively regulates flagellar genes by inhibiting the activity of FliA by directly binding to FliA.</text>
</comment>
<protein>
    <recommendedName>
        <fullName evidence="2">Negative regulator of flagellin synthesis</fullName>
    </recommendedName>
    <alternativeName>
        <fullName evidence="8">Anti-sigma-28 factor</fullName>
    </alternativeName>
</protein>
<evidence type="ECO:0000256" key="2">
    <source>
        <dbReference type="ARBA" id="ARBA00017823"/>
    </source>
</evidence>
<gene>
    <name evidence="11" type="primary">flgM</name>
    <name evidence="11" type="ORF">GQF02_02385</name>
</gene>
<feature type="domain" description="Anti-sigma-28 factor FlgM C-terminal" evidence="10">
    <location>
        <begin position="34"/>
        <end position="79"/>
    </location>
</feature>
<reference evidence="11 12" key="1">
    <citation type="submission" date="2019-12" db="EMBL/GenBank/DDBJ databases">
        <title>Neisseriaceae gen. nov. sp. Genome sequencing and assembly.</title>
        <authorList>
            <person name="Liu Z."/>
            <person name="Li A."/>
        </authorList>
    </citation>
    <scope>NUCLEOTIDE SEQUENCE [LARGE SCALE GENOMIC DNA]</scope>
    <source>
        <strain evidence="11 12">B2N2-7</strain>
    </source>
</reference>
<keyword evidence="5" id="KW-0805">Transcription regulation</keyword>
<dbReference type="Pfam" id="PF04316">
    <property type="entry name" value="FlgM"/>
    <property type="match status" value="1"/>
</dbReference>
<dbReference type="InterPro" id="IPR007412">
    <property type="entry name" value="FlgM"/>
</dbReference>
<dbReference type="GO" id="GO:0044781">
    <property type="term" value="P:bacterial-type flagellum organization"/>
    <property type="evidence" value="ECO:0007669"/>
    <property type="project" value="UniProtKB-KW"/>
</dbReference>
<name>A0A845BTE0_9NEIS</name>
<proteinExistence type="inferred from homology"/>
<comment type="similarity">
    <text evidence="1">Belongs to the FlgM family.</text>
</comment>
<dbReference type="InterPro" id="IPR035890">
    <property type="entry name" value="Anti-sigma-28_factor_FlgM_sf"/>
</dbReference>
<evidence type="ECO:0000256" key="8">
    <source>
        <dbReference type="ARBA" id="ARBA00030117"/>
    </source>
</evidence>
<keyword evidence="12" id="KW-1185">Reference proteome</keyword>
<dbReference type="SUPFAM" id="SSF101498">
    <property type="entry name" value="Anti-sigma factor FlgM"/>
    <property type="match status" value="1"/>
</dbReference>
<evidence type="ECO:0000313" key="11">
    <source>
        <dbReference type="EMBL" id="MXR35823.1"/>
    </source>
</evidence>
<evidence type="ECO:0000256" key="1">
    <source>
        <dbReference type="ARBA" id="ARBA00005322"/>
    </source>
</evidence>
<feature type="region of interest" description="Disordered" evidence="9">
    <location>
        <begin position="1"/>
        <end position="37"/>
    </location>
</feature>
<evidence type="ECO:0000259" key="10">
    <source>
        <dbReference type="Pfam" id="PF04316"/>
    </source>
</evidence>
<dbReference type="InterPro" id="IPR031316">
    <property type="entry name" value="FlgM_C"/>
</dbReference>
<evidence type="ECO:0000256" key="9">
    <source>
        <dbReference type="SAM" id="MobiDB-lite"/>
    </source>
</evidence>
<sequence length="89" mass="9342">MRITPQRTELRELPAGKRSGAPASPSPAEVKQGSAESARIAPAMNALSAMAEVDMDKVAVIRQALARGEIGFDADKLAGLIARYHGNQG</sequence>
<dbReference type="EMBL" id="WSSB01000001">
    <property type="protein sequence ID" value="MXR35823.1"/>
    <property type="molecule type" value="Genomic_DNA"/>
</dbReference>
<keyword evidence="6" id="KW-0804">Transcription</keyword>
<accession>A0A845BTE0</accession>
<dbReference type="NCBIfam" id="TIGR03824">
    <property type="entry name" value="FlgM_jcvi"/>
    <property type="match status" value="1"/>
</dbReference>